<dbReference type="Pfam" id="PF00583">
    <property type="entry name" value="Acetyltransf_1"/>
    <property type="match status" value="1"/>
</dbReference>
<dbReference type="STRING" id="52689.AKG39_06925"/>
<dbReference type="PANTHER" id="PTHR43072:SF23">
    <property type="entry name" value="UPF0039 PROTEIN C11D3.02C"/>
    <property type="match status" value="1"/>
</dbReference>
<dbReference type="CDD" id="cd04301">
    <property type="entry name" value="NAT_SF"/>
    <property type="match status" value="1"/>
</dbReference>
<protein>
    <submittedName>
        <fullName evidence="4">GCN5 family acetyltransferase</fullName>
    </submittedName>
</protein>
<evidence type="ECO:0000256" key="2">
    <source>
        <dbReference type="ARBA" id="ARBA00023315"/>
    </source>
</evidence>
<dbReference type="EMBL" id="LGYO01000015">
    <property type="protein sequence ID" value="KNZ42362.1"/>
    <property type="molecule type" value="Genomic_DNA"/>
</dbReference>
<dbReference type="RefSeq" id="WP_242852570.1">
    <property type="nucleotide sequence ID" value="NZ_LGYO01000015.1"/>
</dbReference>
<evidence type="ECO:0000259" key="3">
    <source>
        <dbReference type="PROSITE" id="PS51186"/>
    </source>
</evidence>
<keyword evidence="5" id="KW-1185">Reference proteome</keyword>
<dbReference type="SUPFAM" id="SSF55729">
    <property type="entry name" value="Acyl-CoA N-acyltransferases (Nat)"/>
    <property type="match status" value="1"/>
</dbReference>
<evidence type="ECO:0000313" key="5">
    <source>
        <dbReference type="Proteomes" id="UP000036873"/>
    </source>
</evidence>
<accession>A0A0L6U215</accession>
<evidence type="ECO:0000313" key="4">
    <source>
        <dbReference type="EMBL" id="KNZ42362.1"/>
    </source>
</evidence>
<keyword evidence="1 4" id="KW-0808">Transferase</keyword>
<dbReference type="Gene3D" id="3.40.630.30">
    <property type="match status" value="1"/>
</dbReference>
<comment type="caution">
    <text evidence="4">The sequence shown here is derived from an EMBL/GenBank/DDBJ whole genome shotgun (WGS) entry which is preliminary data.</text>
</comment>
<dbReference type="InterPro" id="IPR000182">
    <property type="entry name" value="GNAT_dom"/>
</dbReference>
<name>A0A0L6U215_9FIRM</name>
<dbReference type="AlphaFoldDB" id="A0A0L6U215"/>
<dbReference type="Proteomes" id="UP000036873">
    <property type="component" value="Unassembled WGS sequence"/>
</dbReference>
<dbReference type="InterPro" id="IPR016181">
    <property type="entry name" value="Acyl_CoA_acyltransferase"/>
</dbReference>
<sequence length="163" mass="18747">MNIRLVEEKDYQRVLDILNDAIEKRIYTAQLTKATMEGRKSWFIHHAHPKHPMFVIEAEGEVMGWITLTEYRAGREGFRYTSEISYYIDPRAQGKGYGTIMMGHAIEAARELGYKNLIAVIFDTNIASKKLAQKFGFELWGRLPGVVDIDGKVVDCDYWGLKL</sequence>
<evidence type="ECO:0000256" key="1">
    <source>
        <dbReference type="ARBA" id="ARBA00022679"/>
    </source>
</evidence>
<proteinExistence type="predicted"/>
<dbReference type="PANTHER" id="PTHR43072">
    <property type="entry name" value="N-ACETYLTRANSFERASE"/>
    <property type="match status" value="1"/>
</dbReference>
<dbReference type="PROSITE" id="PS51186">
    <property type="entry name" value="GNAT"/>
    <property type="match status" value="1"/>
</dbReference>
<gene>
    <name evidence="4" type="ORF">AKG39_06925</name>
</gene>
<organism evidence="4 5">
    <name type="scientific">Acetobacterium bakii</name>
    <dbReference type="NCBI Taxonomy" id="52689"/>
    <lineage>
        <taxon>Bacteria</taxon>
        <taxon>Bacillati</taxon>
        <taxon>Bacillota</taxon>
        <taxon>Clostridia</taxon>
        <taxon>Eubacteriales</taxon>
        <taxon>Eubacteriaceae</taxon>
        <taxon>Acetobacterium</taxon>
    </lineage>
</organism>
<keyword evidence="2" id="KW-0012">Acyltransferase</keyword>
<reference evidence="5" key="1">
    <citation type="submission" date="2015-07" db="EMBL/GenBank/DDBJ databases">
        <title>Draft genome sequence of Acetobacterium bakii DSM 8293, a potential psychrophilic chemical producer through syngas fermentation.</title>
        <authorList>
            <person name="Song Y."/>
            <person name="Hwang S."/>
            <person name="Cho B.-K."/>
        </authorList>
    </citation>
    <scope>NUCLEOTIDE SEQUENCE [LARGE SCALE GENOMIC DNA]</scope>
    <source>
        <strain evidence="5">DSM 8239</strain>
    </source>
</reference>
<dbReference type="GO" id="GO:0016747">
    <property type="term" value="F:acyltransferase activity, transferring groups other than amino-acyl groups"/>
    <property type="evidence" value="ECO:0007669"/>
    <property type="project" value="InterPro"/>
</dbReference>
<feature type="domain" description="N-acetyltransferase" evidence="3">
    <location>
        <begin position="1"/>
        <end position="163"/>
    </location>
</feature>